<feature type="transmembrane region" description="Helical" evidence="5">
    <location>
        <begin position="104"/>
        <end position="125"/>
    </location>
</feature>
<dbReference type="InterPro" id="IPR003339">
    <property type="entry name" value="ABC/ECF_trnsptr_transmembrane"/>
</dbReference>
<evidence type="ECO:0000256" key="1">
    <source>
        <dbReference type="ARBA" id="ARBA00004141"/>
    </source>
</evidence>
<proteinExistence type="predicted"/>
<feature type="transmembrane region" description="Helical" evidence="5">
    <location>
        <begin position="65"/>
        <end position="83"/>
    </location>
</feature>
<keyword evidence="3 5" id="KW-1133">Transmembrane helix</keyword>
<gene>
    <name evidence="6" type="ORF">ACFQ22_13940</name>
</gene>
<comment type="caution">
    <text evidence="6">The sequence shown here is derived from an EMBL/GenBank/DDBJ whole genome shotgun (WGS) entry which is preliminary data.</text>
</comment>
<dbReference type="RefSeq" id="WP_121978664.1">
    <property type="nucleotide sequence ID" value="NZ_JBHTLH010000044.1"/>
</dbReference>
<feature type="transmembrane region" description="Helical" evidence="5">
    <location>
        <begin position="235"/>
        <end position="253"/>
    </location>
</feature>
<keyword evidence="7" id="KW-1185">Reference proteome</keyword>
<comment type="subcellular location">
    <subcellularLocation>
        <location evidence="1">Membrane</location>
        <topology evidence="1">Multi-pass membrane protein</topology>
    </subcellularLocation>
</comment>
<evidence type="ECO:0000313" key="7">
    <source>
        <dbReference type="Proteomes" id="UP001597156"/>
    </source>
</evidence>
<organism evidence="6 7">
    <name type="scientific">Lentilactobacillus raoultii</name>
    <dbReference type="NCBI Taxonomy" id="1987503"/>
    <lineage>
        <taxon>Bacteria</taxon>
        <taxon>Bacillati</taxon>
        <taxon>Bacillota</taxon>
        <taxon>Bacilli</taxon>
        <taxon>Lactobacillales</taxon>
        <taxon>Lactobacillaceae</taxon>
        <taxon>Lentilactobacillus</taxon>
    </lineage>
</organism>
<feature type="transmembrane region" description="Helical" evidence="5">
    <location>
        <begin position="273"/>
        <end position="289"/>
    </location>
</feature>
<evidence type="ECO:0000256" key="4">
    <source>
        <dbReference type="ARBA" id="ARBA00023136"/>
    </source>
</evidence>
<feature type="transmembrane region" description="Helical" evidence="5">
    <location>
        <begin position="21"/>
        <end position="45"/>
    </location>
</feature>
<keyword evidence="4 5" id="KW-0472">Membrane</keyword>
<dbReference type="Proteomes" id="UP001597156">
    <property type="component" value="Unassembled WGS sequence"/>
</dbReference>
<evidence type="ECO:0000256" key="5">
    <source>
        <dbReference type="SAM" id="Phobius"/>
    </source>
</evidence>
<keyword evidence="2 5" id="KW-0812">Transmembrane</keyword>
<evidence type="ECO:0000256" key="3">
    <source>
        <dbReference type="ARBA" id="ARBA00022989"/>
    </source>
</evidence>
<accession>A0ABW3PWP4</accession>
<feature type="transmembrane region" description="Helical" evidence="5">
    <location>
        <begin position="145"/>
        <end position="163"/>
    </location>
</feature>
<dbReference type="CDD" id="cd16914">
    <property type="entry name" value="EcfT"/>
    <property type="match status" value="1"/>
</dbReference>
<name>A0ABW3PWP4_9LACO</name>
<evidence type="ECO:0000313" key="6">
    <source>
        <dbReference type="EMBL" id="MFD1126441.1"/>
    </source>
</evidence>
<dbReference type="EMBL" id="JBHTLH010000044">
    <property type="protein sequence ID" value="MFD1126441.1"/>
    <property type="molecule type" value="Genomic_DNA"/>
</dbReference>
<reference evidence="7" key="1">
    <citation type="journal article" date="2019" name="Int. J. Syst. Evol. Microbiol.">
        <title>The Global Catalogue of Microorganisms (GCM) 10K type strain sequencing project: providing services to taxonomists for standard genome sequencing and annotation.</title>
        <authorList>
            <consortium name="The Broad Institute Genomics Platform"/>
            <consortium name="The Broad Institute Genome Sequencing Center for Infectious Disease"/>
            <person name="Wu L."/>
            <person name="Ma J."/>
        </authorList>
    </citation>
    <scope>NUCLEOTIDE SEQUENCE [LARGE SCALE GENOMIC DNA]</scope>
    <source>
        <strain evidence="7">CCUG 71848</strain>
    </source>
</reference>
<protein>
    <submittedName>
        <fullName evidence="6">Energy-coupling factor transporter transmembrane component T</fullName>
    </submittedName>
</protein>
<evidence type="ECO:0000256" key="2">
    <source>
        <dbReference type="ARBA" id="ARBA00022692"/>
    </source>
</evidence>
<sequence length="298" mass="33868">MSREPIEKRFFFHIHPLAATVYFAELISLLLFFNHLSIVATSFLLITFLNWDYLGGQRVWQQLKIDFWIFLVIVAFNVLLNQSGRPYIWQITFFNVPFKLSLSALLYGGVMGLMLVEMLMMFALLNAILTTNKLLAVFSPVSPRFALLVVLSVNLVGTFTRQFKQLVMYQKTRNVALKVGSPKQRVETAMHFLNLLLETSLAAGMEKAQSMDARGFGATKRSHYQAFRWQTGDSGFVATTSLVFLGLLGLRIASFGWTTSALDFNWTFPITDGWISGLFAGFLLMPIIFERATDLWIN</sequence>